<dbReference type="eggNOG" id="COG5592">
    <property type="taxonomic scope" value="Bacteria"/>
</dbReference>
<feature type="compositionally biased region" description="Pro residues" evidence="1">
    <location>
        <begin position="155"/>
        <end position="164"/>
    </location>
</feature>
<dbReference type="Proteomes" id="UP000000851">
    <property type="component" value="Chromosome"/>
</dbReference>
<sequence>MTENDHDDVIAVLTHDHREVRALFDELDRTRDSADPKQRKTLVDRATIELVRHATVEEQFLYPAVRLNVDGGAELADREIREHAQVELTLKELHGMQPGDEPFEPTLRRLVEAVTAHIAEEEQILFPQLRSVCTAEDLVAIGKMVTTGKKIAPTRPHPAAPDTPPGNLTAPVLGVVDRVRDAVSGRGRES</sequence>
<dbReference type="Gene3D" id="1.20.120.520">
    <property type="entry name" value="nmb1532 protein domain like"/>
    <property type="match status" value="1"/>
</dbReference>
<dbReference type="HOGENOM" id="CLU_079417_2_2_11"/>
<dbReference type="EMBL" id="CP001700">
    <property type="protein sequence ID" value="ACU76012.1"/>
    <property type="molecule type" value="Genomic_DNA"/>
</dbReference>
<name>C7Q6Z9_CATAD</name>
<accession>C7Q6Z9</accession>
<keyword evidence="4" id="KW-1185">Reference proteome</keyword>
<dbReference type="OrthoDB" id="9793637at2"/>
<dbReference type="InParanoid" id="C7Q6Z9"/>
<dbReference type="CDD" id="cd12108">
    <property type="entry name" value="Hr-like"/>
    <property type="match status" value="1"/>
</dbReference>
<evidence type="ECO:0000259" key="2">
    <source>
        <dbReference type="Pfam" id="PF01814"/>
    </source>
</evidence>
<dbReference type="InterPro" id="IPR012312">
    <property type="entry name" value="Hemerythrin-like"/>
</dbReference>
<dbReference type="PANTHER" id="PTHR35585">
    <property type="entry name" value="HHE DOMAIN PROTEIN (AFU_ORTHOLOGUE AFUA_4G00730)"/>
    <property type="match status" value="1"/>
</dbReference>
<dbReference type="RefSeq" id="WP_015795740.1">
    <property type="nucleotide sequence ID" value="NC_013131.1"/>
</dbReference>
<dbReference type="STRING" id="479433.Caci_7183"/>
<evidence type="ECO:0000313" key="4">
    <source>
        <dbReference type="Proteomes" id="UP000000851"/>
    </source>
</evidence>
<organism evidence="3 4">
    <name type="scientific">Catenulispora acidiphila (strain DSM 44928 / JCM 14897 / NBRC 102108 / NRRL B-24433 / ID139908)</name>
    <dbReference type="NCBI Taxonomy" id="479433"/>
    <lineage>
        <taxon>Bacteria</taxon>
        <taxon>Bacillati</taxon>
        <taxon>Actinomycetota</taxon>
        <taxon>Actinomycetes</taxon>
        <taxon>Catenulisporales</taxon>
        <taxon>Catenulisporaceae</taxon>
        <taxon>Catenulispora</taxon>
    </lineage>
</organism>
<dbReference type="PANTHER" id="PTHR35585:SF1">
    <property type="entry name" value="HHE DOMAIN PROTEIN (AFU_ORTHOLOGUE AFUA_4G00730)"/>
    <property type="match status" value="1"/>
</dbReference>
<proteinExistence type="predicted"/>
<feature type="domain" description="Hemerythrin-like" evidence="2">
    <location>
        <begin position="9"/>
        <end position="129"/>
    </location>
</feature>
<protein>
    <submittedName>
        <fullName evidence="3">Hemerythrin HHE cation binding domain protein</fullName>
    </submittedName>
</protein>
<dbReference type="AlphaFoldDB" id="C7Q6Z9"/>
<reference evidence="3 4" key="1">
    <citation type="journal article" date="2009" name="Stand. Genomic Sci.">
        <title>Complete genome sequence of Catenulispora acidiphila type strain (ID 139908).</title>
        <authorList>
            <person name="Copeland A."/>
            <person name="Lapidus A."/>
            <person name="Glavina Del Rio T."/>
            <person name="Nolan M."/>
            <person name="Lucas S."/>
            <person name="Chen F."/>
            <person name="Tice H."/>
            <person name="Cheng J.F."/>
            <person name="Bruce D."/>
            <person name="Goodwin L."/>
            <person name="Pitluck S."/>
            <person name="Mikhailova N."/>
            <person name="Pati A."/>
            <person name="Ivanova N."/>
            <person name="Mavromatis K."/>
            <person name="Chen A."/>
            <person name="Palaniappan K."/>
            <person name="Chain P."/>
            <person name="Land M."/>
            <person name="Hauser L."/>
            <person name="Chang Y.J."/>
            <person name="Jeffries C.D."/>
            <person name="Chertkov O."/>
            <person name="Brettin T."/>
            <person name="Detter J.C."/>
            <person name="Han C."/>
            <person name="Ali Z."/>
            <person name="Tindall B.J."/>
            <person name="Goker M."/>
            <person name="Bristow J."/>
            <person name="Eisen J.A."/>
            <person name="Markowitz V."/>
            <person name="Hugenholtz P."/>
            <person name="Kyrpides N.C."/>
            <person name="Klenk H.P."/>
        </authorList>
    </citation>
    <scope>NUCLEOTIDE SEQUENCE [LARGE SCALE GENOMIC DNA]</scope>
    <source>
        <strain evidence="4">DSM 44928 / JCM 14897 / NBRC 102108 / NRRL B-24433 / ID139908</strain>
    </source>
</reference>
<gene>
    <name evidence="3" type="ordered locus">Caci_7183</name>
</gene>
<dbReference type="KEGG" id="cai:Caci_7183"/>
<evidence type="ECO:0000313" key="3">
    <source>
        <dbReference type="EMBL" id="ACU76012.1"/>
    </source>
</evidence>
<feature type="region of interest" description="Disordered" evidence="1">
    <location>
        <begin position="150"/>
        <end position="169"/>
    </location>
</feature>
<dbReference type="Pfam" id="PF01814">
    <property type="entry name" value="Hemerythrin"/>
    <property type="match status" value="1"/>
</dbReference>
<evidence type="ECO:0000256" key="1">
    <source>
        <dbReference type="SAM" id="MobiDB-lite"/>
    </source>
</evidence>